<accession>A0A154VIK8</accession>
<keyword evidence="2" id="KW-1185">Reference proteome</keyword>
<gene>
    <name evidence="1" type="ORF">AUP43_14115</name>
</gene>
<evidence type="ECO:0000313" key="1">
    <source>
        <dbReference type="EMBL" id="KZD01130.1"/>
    </source>
</evidence>
<name>A0A154VIK8_9PROT</name>
<dbReference type="RefSeq" id="WP_067559808.1">
    <property type="nucleotide sequence ID" value="NZ_LPXN01000159.1"/>
</dbReference>
<organism evidence="1 2">
    <name type="scientific">Oceanibaculum pacificum</name>
    <dbReference type="NCBI Taxonomy" id="580166"/>
    <lineage>
        <taxon>Bacteria</taxon>
        <taxon>Pseudomonadati</taxon>
        <taxon>Pseudomonadota</taxon>
        <taxon>Alphaproteobacteria</taxon>
        <taxon>Rhodospirillales</taxon>
        <taxon>Oceanibaculaceae</taxon>
        <taxon>Oceanibaculum</taxon>
    </lineage>
</organism>
<sequence length="146" mass="16263">MREPKRGTVPPPKIGQIIGYSYLWSHEHDVGREEGIKDRPVAIVAAHRMTAEAIEVLVLPITHASPTPGGAVEIPPSVKRHLGLDDRQSWIVTTEANIFRWPGPDLRPISRSAQGPFVFGSLPADLFERVRQKILADLPKPVRRTE</sequence>
<dbReference type="OrthoDB" id="7432864at2"/>
<evidence type="ECO:0008006" key="3">
    <source>
        <dbReference type="Google" id="ProtNLM"/>
    </source>
</evidence>
<comment type="caution">
    <text evidence="1">The sequence shown here is derived from an EMBL/GenBank/DDBJ whole genome shotgun (WGS) entry which is preliminary data.</text>
</comment>
<reference evidence="1 2" key="1">
    <citation type="submission" date="2015-12" db="EMBL/GenBank/DDBJ databases">
        <title>Genome sequence of Oceanibaculum pacificum MCCC 1A02656.</title>
        <authorList>
            <person name="Lu L."/>
            <person name="Lai Q."/>
            <person name="Shao Z."/>
            <person name="Qian P."/>
        </authorList>
    </citation>
    <scope>NUCLEOTIDE SEQUENCE [LARGE SCALE GENOMIC DNA]</scope>
    <source>
        <strain evidence="1 2">MCCC 1A02656</strain>
    </source>
</reference>
<evidence type="ECO:0000313" key="2">
    <source>
        <dbReference type="Proteomes" id="UP000076400"/>
    </source>
</evidence>
<dbReference type="Proteomes" id="UP000076400">
    <property type="component" value="Unassembled WGS sequence"/>
</dbReference>
<dbReference type="AlphaFoldDB" id="A0A154VIK8"/>
<proteinExistence type="predicted"/>
<dbReference type="EMBL" id="LPXN01000159">
    <property type="protein sequence ID" value="KZD01130.1"/>
    <property type="molecule type" value="Genomic_DNA"/>
</dbReference>
<protein>
    <recommendedName>
        <fullName evidence="3">Growth inhibitor PemK</fullName>
    </recommendedName>
</protein>